<dbReference type="Gene3D" id="3.40.50.1220">
    <property type="entry name" value="TPP-binding domain"/>
    <property type="match status" value="1"/>
</dbReference>
<dbReference type="InterPro" id="IPR014730">
    <property type="entry name" value="ETF_a/b_N"/>
</dbReference>
<dbReference type="InterPro" id="IPR029035">
    <property type="entry name" value="DHS-like_NAD/FAD-binding_dom"/>
</dbReference>
<gene>
    <name evidence="4" type="ORF">FRC53_01760</name>
</gene>
<keyword evidence="2" id="KW-0285">Flavoprotein</keyword>
<dbReference type="Pfam" id="PF00766">
    <property type="entry name" value="ETF_alpha"/>
    <property type="match status" value="1"/>
</dbReference>
<dbReference type="PANTHER" id="PTHR43153">
    <property type="entry name" value="ELECTRON TRANSFER FLAVOPROTEIN ALPHA"/>
    <property type="match status" value="1"/>
</dbReference>
<organism evidence="4 5">
    <name type="scientific">Candidatus Pseudoramibacter fermentans</name>
    <dbReference type="NCBI Taxonomy" id="2594427"/>
    <lineage>
        <taxon>Bacteria</taxon>
        <taxon>Bacillati</taxon>
        <taxon>Bacillota</taxon>
        <taxon>Clostridia</taxon>
        <taxon>Eubacteriales</taxon>
        <taxon>Eubacteriaceae</taxon>
        <taxon>Pseudoramibacter</taxon>
    </lineage>
</organism>
<dbReference type="SUPFAM" id="SSF52402">
    <property type="entry name" value="Adenine nucleotide alpha hydrolases-like"/>
    <property type="match status" value="1"/>
</dbReference>
<comment type="caution">
    <text evidence="4">The sequence shown here is derived from an EMBL/GenBank/DDBJ whole genome shotgun (WGS) entry which is preliminary data.</text>
</comment>
<dbReference type="Proteomes" id="UP000473648">
    <property type="component" value="Unassembled WGS sequence"/>
</dbReference>
<evidence type="ECO:0000313" key="5">
    <source>
        <dbReference type="Proteomes" id="UP000473648"/>
    </source>
</evidence>
<evidence type="ECO:0000259" key="3">
    <source>
        <dbReference type="SMART" id="SM00893"/>
    </source>
</evidence>
<name>A0A6L5GPF0_9FIRM</name>
<evidence type="ECO:0000256" key="2">
    <source>
        <dbReference type="PIRSR" id="PIRSR000089-1"/>
    </source>
</evidence>
<dbReference type="SUPFAM" id="SSF52467">
    <property type="entry name" value="DHS-like NAD/FAD-binding domain"/>
    <property type="match status" value="1"/>
</dbReference>
<dbReference type="PANTHER" id="PTHR43153:SF1">
    <property type="entry name" value="ELECTRON TRANSFER FLAVOPROTEIN SUBUNIT ALPHA, MITOCHONDRIAL"/>
    <property type="match status" value="1"/>
</dbReference>
<dbReference type="GO" id="GO:0033539">
    <property type="term" value="P:fatty acid beta-oxidation using acyl-CoA dehydrogenase"/>
    <property type="evidence" value="ECO:0007669"/>
    <property type="project" value="TreeGrafter"/>
</dbReference>
<proteinExistence type="inferred from homology"/>
<dbReference type="Gene3D" id="3.40.50.620">
    <property type="entry name" value="HUPs"/>
    <property type="match status" value="1"/>
</dbReference>
<dbReference type="InterPro" id="IPR014729">
    <property type="entry name" value="Rossmann-like_a/b/a_fold"/>
</dbReference>
<comment type="similarity">
    <text evidence="1">Belongs to the ETF alpha-subunit/FixB family.</text>
</comment>
<comment type="cofactor">
    <cofactor evidence="2">
        <name>FAD</name>
        <dbReference type="ChEBI" id="CHEBI:57692"/>
    </cofactor>
    <text evidence="2">Binds 1 FAD per dimer.</text>
</comment>
<reference evidence="4" key="1">
    <citation type="journal article" date="2020" name="Appl. Environ. Microbiol.">
        <title>Medium-Chain Fatty Acid Synthesis by 'Candidatus Weimeria bifida' gen. nov., sp. nov., and 'Candidatus Pseudoramibacter fermentans' sp. nov.</title>
        <authorList>
            <person name="Scarborough M.J."/>
            <person name="Myers K.S."/>
            <person name="Donohue T.J."/>
            <person name="Noguera D.R."/>
        </authorList>
    </citation>
    <scope>NUCLEOTIDE SEQUENCE</scope>
    <source>
        <strain evidence="4">EUB1.1</strain>
    </source>
</reference>
<dbReference type="InterPro" id="IPR014731">
    <property type="entry name" value="ETF_asu_C"/>
</dbReference>
<sequence>MSKTAIFIWIQKGRAADSVAELAAAAKALGEPAALYAFGADATEALAADLAYDGIDAVHIVNTPGLTPCQTDGLADAAAQVMTDDGLATVLLEAEAVGRDIMSRAAVKVGAGMTSDCTALKVQDGSIRQIKPSFGAQVMVACEVKGTPQIVTIKKGSTAPADKIDGLPVDVRTIEAASKITCGDVTALPSSDHLTGADVVVVAGKGAIESGQFEAVKAYADKIGAALAGSRPVADQGFIPFDDQIGESGTVIQPKLCIIFGVSGAIQFTEGIKGGGKIIAINNDPNAPIRGFADVFICADMGELLIAMNAQD</sequence>
<feature type="domain" description="Electron transfer flavoprotein alpha/beta-subunit N-terminal" evidence="3">
    <location>
        <begin position="4"/>
        <end position="185"/>
    </location>
</feature>
<dbReference type="PIRSF" id="PIRSF000089">
    <property type="entry name" value="Electra_flavoP_a"/>
    <property type="match status" value="1"/>
</dbReference>
<keyword evidence="5" id="KW-1185">Reference proteome</keyword>
<feature type="binding site" evidence="2">
    <location>
        <begin position="244"/>
        <end position="248"/>
    </location>
    <ligand>
        <name>FAD</name>
        <dbReference type="ChEBI" id="CHEBI:57692"/>
    </ligand>
</feature>
<keyword evidence="2" id="KW-0274">FAD</keyword>
<evidence type="ECO:0000313" key="4">
    <source>
        <dbReference type="EMBL" id="MQM72161.1"/>
    </source>
</evidence>
<dbReference type="GO" id="GO:0050660">
    <property type="term" value="F:flavin adenine dinucleotide binding"/>
    <property type="evidence" value="ECO:0007669"/>
    <property type="project" value="InterPro"/>
</dbReference>
<dbReference type="EMBL" id="VOGB01000003">
    <property type="protein sequence ID" value="MQM72161.1"/>
    <property type="molecule type" value="Genomic_DNA"/>
</dbReference>
<accession>A0A6L5GPF0</accession>
<protein>
    <submittedName>
        <fullName evidence="4">Electron transfer flavoprotein subunit alpha/FixB family protein</fullName>
    </submittedName>
</protein>
<dbReference type="SMART" id="SM00893">
    <property type="entry name" value="ETF"/>
    <property type="match status" value="1"/>
</dbReference>
<dbReference type="InterPro" id="IPR001308">
    <property type="entry name" value="ETF_a/FixB"/>
</dbReference>
<dbReference type="GO" id="GO:0009055">
    <property type="term" value="F:electron transfer activity"/>
    <property type="evidence" value="ECO:0007669"/>
    <property type="project" value="InterPro"/>
</dbReference>
<dbReference type="AlphaFoldDB" id="A0A6L5GPF0"/>
<feature type="binding site" evidence="2">
    <location>
        <position position="282"/>
    </location>
    <ligand>
        <name>FAD</name>
        <dbReference type="ChEBI" id="CHEBI:57692"/>
    </ligand>
</feature>
<feature type="binding site" evidence="2">
    <location>
        <begin position="230"/>
        <end position="231"/>
    </location>
    <ligand>
        <name>FAD</name>
        <dbReference type="ChEBI" id="CHEBI:57692"/>
    </ligand>
</feature>
<dbReference type="Pfam" id="PF01012">
    <property type="entry name" value="ETF"/>
    <property type="match status" value="1"/>
</dbReference>
<evidence type="ECO:0000256" key="1">
    <source>
        <dbReference type="ARBA" id="ARBA00005817"/>
    </source>
</evidence>